<evidence type="ECO:0000313" key="1">
    <source>
        <dbReference type="EMBL" id="EDS18136.1"/>
    </source>
</evidence>
<dbReference type="HOGENOM" id="CLU_3078803_0_0_9"/>
<name>B0N8J8_9FIRM</name>
<keyword evidence="2" id="KW-1185">Reference proteome</keyword>
<comment type="caution">
    <text evidence="1">The sequence shown here is derived from an EMBL/GenBank/DDBJ whole genome shotgun (WGS) entry which is preliminary data.</text>
</comment>
<evidence type="ECO:0000313" key="2">
    <source>
        <dbReference type="Proteomes" id="UP000005798"/>
    </source>
</evidence>
<gene>
    <name evidence="1" type="ORF">CLORAM_02932</name>
</gene>
<accession>B0N8J8</accession>
<sequence length="52" mass="5728">MAKLKVVKNMIDKNTGLSYREGALMTVADPKRIKELVGAGVAVEIKQVQKEK</sequence>
<protein>
    <submittedName>
        <fullName evidence="1">Uncharacterized protein</fullName>
    </submittedName>
</protein>
<dbReference type="AlphaFoldDB" id="B0N8J8"/>
<dbReference type="EMBL" id="ABFX02000008">
    <property type="protein sequence ID" value="EDS18136.1"/>
    <property type="molecule type" value="Genomic_DNA"/>
</dbReference>
<reference evidence="1" key="2">
    <citation type="submission" date="2014-06" db="EMBL/GenBank/DDBJ databases">
        <title>Draft genome sequence of Clostridium ramosum(DSM 1402).</title>
        <authorList>
            <person name="Sudarsanam P."/>
            <person name="Ley R."/>
            <person name="Guruge J."/>
            <person name="Turnbaugh P.J."/>
            <person name="Mahowald M."/>
            <person name="Liep D."/>
            <person name="Gordon J."/>
        </authorList>
    </citation>
    <scope>NUCLEOTIDE SEQUENCE</scope>
    <source>
        <strain evidence="1">DSM 1402</strain>
    </source>
</reference>
<proteinExistence type="predicted"/>
<dbReference type="RefSeq" id="WP_003539114.1">
    <property type="nucleotide sequence ID" value="NZ_CAXTKX010000020.1"/>
</dbReference>
<organism evidence="1 2">
    <name type="scientific">Thomasclavelia ramosa DSM 1402</name>
    <dbReference type="NCBI Taxonomy" id="445974"/>
    <lineage>
        <taxon>Bacteria</taxon>
        <taxon>Bacillati</taxon>
        <taxon>Bacillota</taxon>
        <taxon>Erysipelotrichia</taxon>
        <taxon>Erysipelotrichales</taxon>
        <taxon>Coprobacillaceae</taxon>
        <taxon>Thomasclavelia</taxon>
    </lineage>
</organism>
<dbReference type="Proteomes" id="UP000005798">
    <property type="component" value="Unassembled WGS sequence"/>
</dbReference>
<reference evidence="1" key="1">
    <citation type="submission" date="2007-11" db="EMBL/GenBank/DDBJ databases">
        <authorList>
            <person name="Fulton L."/>
            <person name="Clifton S."/>
            <person name="Fulton B."/>
            <person name="Xu J."/>
            <person name="Minx P."/>
            <person name="Pepin K.H."/>
            <person name="Johnson M."/>
            <person name="Thiruvilangam P."/>
            <person name="Bhonagiri V."/>
            <person name="Nash W.E."/>
            <person name="Mardis E.R."/>
            <person name="Wilson R.K."/>
        </authorList>
    </citation>
    <scope>NUCLEOTIDE SEQUENCE [LARGE SCALE GENOMIC DNA]</scope>
    <source>
        <strain evidence="1">DSM 1402</strain>
    </source>
</reference>